<gene>
    <name evidence="1" type="ORF">GCM10022226_76530</name>
</gene>
<evidence type="ECO:0000313" key="1">
    <source>
        <dbReference type="EMBL" id="GAA3842523.1"/>
    </source>
</evidence>
<accession>A0ABP7JDR1</accession>
<dbReference type="EMBL" id="BAAAZR010000052">
    <property type="protein sequence ID" value="GAA3842523.1"/>
    <property type="molecule type" value="Genomic_DNA"/>
</dbReference>
<organism evidence="1 2">
    <name type="scientific">Sphaerisporangium flaviroseum</name>
    <dbReference type="NCBI Taxonomy" id="509199"/>
    <lineage>
        <taxon>Bacteria</taxon>
        <taxon>Bacillati</taxon>
        <taxon>Actinomycetota</taxon>
        <taxon>Actinomycetes</taxon>
        <taxon>Streptosporangiales</taxon>
        <taxon>Streptosporangiaceae</taxon>
        <taxon>Sphaerisporangium</taxon>
    </lineage>
</organism>
<sequence>MGLGVLEVLVFDGDGEEDVVFVFVGLPEAAPVLTMRVSLAGVVEVPVVGTVHVYKVLRLGAAPAAEVGPIFT</sequence>
<evidence type="ECO:0000313" key="2">
    <source>
        <dbReference type="Proteomes" id="UP001500888"/>
    </source>
</evidence>
<protein>
    <submittedName>
        <fullName evidence="1">Uncharacterized protein</fullName>
    </submittedName>
</protein>
<proteinExistence type="predicted"/>
<dbReference type="Proteomes" id="UP001500888">
    <property type="component" value="Unassembled WGS sequence"/>
</dbReference>
<reference evidence="2" key="1">
    <citation type="journal article" date="2019" name="Int. J. Syst. Evol. Microbiol.">
        <title>The Global Catalogue of Microorganisms (GCM) 10K type strain sequencing project: providing services to taxonomists for standard genome sequencing and annotation.</title>
        <authorList>
            <consortium name="The Broad Institute Genomics Platform"/>
            <consortium name="The Broad Institute Genome Sequencing Center for Infectious Disease"/>
            <person name="Wu L."/>
            <person name="Ma J."/>
        </authorList>
    </citation>
    <scope>NUCLEOTIDE SEQUENCE [LARGE SCALE GENOMIC DNA]</scope>
    <source>
        <strain evidence="2">JCM 16908</strain>
    </source>
</reference>
<name>A0ABP7JDR1_9ACTN</name>
<keyword evidence="2" id="KW-1185">Reference proteome</keyword>
<comment type="caution">
    <text evidence="1">The sequence shown here is derived from an EMBL/GenBank/DDBJ whole genome shotgun (WGS) entry which is preliminary data.</text>
</comment>